<dbReference type="InterPro" id="IPR005996">
    <property type="entry name" value="Ribosomal_uL30_bac-type"/>
</dbReference>
<evidence type="ECO:0000313" key="16">
    <source>
        <dbReference type="Proteomes" id="UP000001070"/>
    </source>
</evidence>
<dbReference type="EMBL" id="CH916376">
    <property type="protein sequence ID" value="EDV95335.1"/>
    <property type="molecule type" value="Genomic_DNA"/>
</dbReference>
<evidence type="ECO:0000256" key="9">
    <source>
        <dbReference type="ARBA" id="ARBA00023136"/>
    </source>
</evidence>
<evidence type="ECO:0000313" key="15">
    <source>
        <dbReference type="EMBL" id="EDV95335.1"/>
    </source>
</evidence>
<evidence type="ECO:0000256" key="11">
    <source>
        <dbReference type="ARBA" id="ARBA00035281"/>
    </source>
</evidence>
<keyword evidence="5" id="KW-0809">Transit peptide</keyword>
<dbReference type="eggNOG" id="KOG3188">
    <property type="taxonomic scope" value="Eukaryota"/>
</dbReference>
<dbReference type="InParanoid" id="B4JX59"/>
<feature type="transmembrane region" description="Helical" evidence="13">
    <location>
        <begin position="12"/>
        <end position="32"/>
    </location>
</feature>
<dbReference type="GO" id="GO:0003735">
    <property type="term" value="F:structural constituent of ribosome"/>
    <property type="evidence" value="ECO:0007669"/>
    <property type="project" value="InterPro"/>
</dbReference>
<dbReference type="PANTHER" id="PTHR15892">
    <property type="entry name" value="MITOCHONDRIAL RIBOSOMAL PROTEIN L30"/>
    <property type="match status" value="1"/>
</dbReference>
<protein>
    <recommendedName>
        <fullName evidence="11">Large ribosomal subunit protein uL30m</fullName>
    </recommendedName>
    <alternativeName>
        <fullName evidence="12">39S ribosomal protein L30, mitochondrial</fullName>
    </alternativeName>
</protein>
<organism evidence="16">
    <name type="scientific">Drosophila grimshawi</name>
    <name type="common">Hawaiian fruit fly</name>
    <name type="synonym">Idiomyia grimshawi</name>
    <dbReference type="NCBI Taxonomy" id="7222"/>
    <lineage>
        <taxon>Eukaryota</taxon>
        <taxon>Metazoa</taxon>
        <taxon>Ecdysozoa</taxon>
        <taxon>Arthropoda</taxon>
        <taxon>Hexapoda</taxon>
        <taxon>Insecta</taxon>
        <taxon>Pterygota</taxon>
        <taxon>Neoptera</taxon>
        <taxon>Endopterygota</taxon>
        <taxon>Diptera</taxon>
        <taxon>Brachycera</taxon>
        <taxon>Muscomorpha</taxon>
        <taxon>Ephydroidea</taxon>
        <taxon>Drosophilidae</taxon>
        <taxon>Drosophila</taxon>
        <taxon>Hawaiian Drosophila</taxon>
    </lineage>
</organism>
<evidence type="ECO:0000256" key="10">
    <source>
        <dbReference type="ARBA" id="ARBA00023274"/>
    </source>
</evidence>
<keyword evidence="9 13" id="KW-0472">Membrane</keyword>
<dbReference type="Pfam" id="PF01956">
    <property type="entry name" value="EMC3_TMCO1"/>
    <property type="match status" value="1"/>
</dbReference>
<dbReference type="eggNOG" id="KOG4799">
    <property type="taxonomic scope" value="Eukaryota"/>
</dbReference>
<reference evidence="15 16" key="1">
    <citation type="journal article" date="2007" name="Nature">
        <title>Evolution of genes and genomes on the Drosophila phylogeny.</title>
        <authorList>
            <consortium name="Drosophila 12 Genomes Consortium"/>
            <person name="Clark A.G."/>
            <person name="Eisen M.B."/>
            <person name="Smith D.R."/>
            <person name="Bergman C.M."/>
            <person name="Oliver B."/>
            <person name="Markow T.A."/>
            <person name="Kaufman T.C."/>
            <person name="Kellis M."/>
            <person name="Gelbart W."/>
            <person name="Iyer V.N."/>
            <person name="Pollard D.A."/>
            <person name="Sackton T.B."/>
            <person name="Larracuente A.M."/>
            <person name="Singh N.D."/>
            <person name="Abad J.P."/>
            <person name="Abt D.N."/>
            <person name="Adryan B."/>
            <person name="Aguade M."/>
            <person name="Akashi H."/>
            <person name="Anderson W.W."/>
            <person name="Aquadro C.F."/>
            <person name="Ardell D.H."/>
            <person name="Arguello R."/>
            <person name="Artieri C.G."/>
            <person name="Barbash D.A."/>
            <person name="Barker D."/>
            <person name="Barsanti P."/>
            <person name="Batterham P."/>
            <person name="Batzoglou S."/>
            <person name="Begun D."/>
            <person name="Bhutkar A."/>
            <person name="Blanco E."/>
            <person name="Bosak S.A."/>
            <person name="Bradley R.K."/>
            <person name="Brand A.D."/>
            <person name="Brent M.R."/>
            <person name="Brooks A.N."/>
            <person name="Brown R.H."/>
            <person name="Butlin R.K."/>
            <person name="Caggese C."/>
            <person name="Calvi B.R."/>
            <person name="Bernardo de Carvalho A."/>
            <person name="Caspi A."/>
            <person name="Castrezana S."/>
            <person name="Celniker S.E."/>
            <person name="Chang J.L."/>
            <person name="Chapple C."/>
            <person name="Chatterji S."/>
            <person name="Chinwalla A."/>
            <person name="Civetta A."/>
            <person name="Clifton S.W."/>
            <person name="Comeron J.M."/>
            <person name="Costello J.C."/>
            <person name="Coyne J.A."/>
            <person name="Daub J."/>
            <person name="David R.G."/>
            <person name="Delcher A.L."/>
            <person name="Delehaunty K."/>
            <person name="Do C.B."/>
            <person name="Ebling H."/>
            <person name="Edwards K."/>
            <person name="Eickbush T."/>
            <person name="Evans J.D."/>
            <person name="Filipski A."/>
            <person name="Findeiss S."/>
            <person name="Freyhult E."/>
            <person name="Fulton L."/>
            <person name="Fulton R."/>
            <person name="Garcia A.C."/>
            <person name="Gardiner A."/>
            <person name="Garfield D.A."/>
            <person name="Garvin B.E."/>
            <person name="Gibson G."/>
            <person name="Gilbert D."/>
            <person name="Gnerre S."/>
            <person name="Godfrey J."/>
            <person name="Good R."/>
            <person name="Gotea V."/>
            <person name="Gravely B."/>
            <person name="Greenberg A.J."/>
            <person name="Griffiths-Jones S."/>
            <person name="Gross S."/>
            <person name="Guigo R."/>
            <person name="Gustafson E.A."/>
            <person name="Haerty W."/>
            <person name="Hahn M.W."/>
            <person name="Halligan D.L."/>
            <person name="Halpern A.L."/>
            <person name="Halter G.M."/>
            <person name="Han M.V."/>
            <person name="Heger A."/>
            <person name="Hillier L."/>
            <person name="Hinrichs A.S."/>
            <person name="Holmes I."/>
            <person name="Hoskins R.A."/>
            <person name="Hubisz M.J."/>
            <person name="Hultmark D."/>
            <person name="Huntley M.A."/>
            <person name="Jaffe D.B."/>
            <person name="Jagadeeshan S."/>
            <person name="Jeck W.R."/>
            <person name="Johnson J."/>
            <person name="Jones C.D."/>
            <person name="Jordan W.C."/>
            <person name="Karpen G.H."/>
            <person name="Kataoka E."/>
            <person name="Keightley P.D."/>
            <person name="Kheradpour P."/>
            <person name="Kirkness E.F."/>
            <person name="Koerich L.B."/>
            <person name="Kristiansen K."/>
            <person name="Kudrna D."/>
            <person name="Kulathinal R.J."/>
            <person name="Kumar S."/>
            <person name="Kwok R."/>
            <person name="Lander E."/>
            <person name="Langley C.H."/>
            <person name="Lapoint R."/>
            <person name="Lazzaro B.P."/>
            <person name="Lee S.J."/>
            <person name="Levesque L."/>
            <person name="Li R."/>
            <person name="Lin C.F."/>
            <person name="Lin M.F."/>
            <person name="Lindblad-Toh K."/>
            <person name="Llopart A."/>
            <person name="Long M."/>
            <person name="Low L."/>
            <person name="Lozovsky E."/>
            <person name="Lu J."/>
            <person name="Luo M."/>
            <person name="Machado C.A."/>
            <person name="Makalowski W."/>
            <person name="Marzo M."/>
            <person name="Matsuda M."/>
            <person name="Matzkin L."/>
            <person name="McAllister B."/>
            <person name="McBride C.S."/>
            <person name="McKernan B."/>
            <person name="McKernan K."/>
            <person name="Mendez-Lago M."/>
            <person name="Minx P."/>
            <person name="Mollenhauer M.U."/>
            <person name="Montooth K."/>
            <person name="Mount S.M."/>
            <person name="Mu X."/>
            <person name="Myers E."/>
            <person name="Negre B."/>
            <person name="Newfeld S."/>
            <person name="Nielsen R."/>
            <person name="Noor M.A."/>
            <person name="O'Grady P."/>
            <person name="Pachter L."/>
            <person name="Papaceit M."/>
            <person name="Parisi M.J."/>
            <person name="Parisi M."/>
            <person name="Parts L."/>
            <person name="Pedersen J.S."/>
            <person name="Pesole G."/>
            <person name="Phillippy A.M."/>
            <person name="Ponting C.P."/>
            <person name="Pop M."/>
            <person name="Porcelli D."/>
            <person name="Powell J.R."/>
            <person name="Prohaska S."/>
            <person name="Pruitt K."/>
            <person name="Puig M."/>
            <person name="Quesneville H."/>
            <person name="Ram K.R."/>
            <person name="Rand D."/>
            <person name="Rasmussen M.D."/>
            <person name="Reed L.K."/>
            <person name="Reenan R."/>
            <person name="Reily A."/>
            <person name="Remington K.A."/>
            <person name="Rieger T.T."/>
            <person name="Ritchie M.G."/>
            <person name="Robin C."/>
            <person name="Rogers Y.H."/>
            <person name="Rohde C."/>
            <person name="Rozas J."/>
            <person name="Rubenfield M.J."/>
            <person name="Ruiz A."/>
            <person name="Russo S."/>
            <person name="Salzberg S.L."/>
            <person name="Sanchez-Gracia A."/>
            <person name="Saranga D.J."/>
            <person name="Sato H."/>
            <person name="Schaeffer S.W."/>
            <person name="Schatz M.C."/>
            <person name="Schlenke T."/>
            <person name="Schwartz R."/>
            <person name="Segarra C."/>
            <person name="Singh R.S."/>
            <person name="Sirot L."/>
            <person name="Sirota M."/>
            <person name="Sisneros N.B."/>
            <person name="Smith C.D."/>
            <person name="Smith T.F."/>
            <person name="Spieth J."/>
            <person name="Stage D.E."/>
            <person name="Stark A."/>
            <person name="Stephan W."/>
            <person name="Strausberg R.L."/>
            <person name="Strempel S."/>
            <person name="Sturgill D."/>
            <person name="Sutton G."/>
            <person name="Sutton G.G."/>
            <person name="Tao W."/>
            <person name="Teichmann S."/>
            <person name="Tobari Y.N."/>
            <person name="Tomimura Y."/>
            <person name="Tsolas J.M."/>
            <person name="Valente V.L."/>
            <person name="Venter E."/>
            <person name="Venter J.C."/>
            <person name="Vicario S."/>
            <person name="Vieira F.G."/>
            <person name="Vilella A.J."/>
            <person name="Villasante A."/>
            <person name="Walenz B."/>
            <person name="Wang J."/>
            <person name="Wasserman M."/>
            <person name="Watts T."/>
            <person name="Wilson D."/>
            <person name="Wilson R.K."/>
            <person name="Wing R.A."/>
            <person name="Wolfner M.F."/>
            <person name="Wong A."/>
            <person name="Wong G.K."/>
            <person name="Wu C.I."/>
            <person name="Wu G."/>
            <person name="Yamamoto D."/>
            <person name="Yang H.P."/>
            <person name="Yang S.P."/>
            <person name="Yorke J.A."/>
            <person name="Yoshida K."/>
            <person name="Zdobnov E."/>
            <person name="Zhang P."/>
            <person name="Zhang Y."/>
            <person name="Zimin A.V."/>
            <person name="Baldwin J."/>
            <person name="Abdouelleil A."/>
            <person name="Abdulkadir J."/>
            <person name="Abebe A."/>
            <person name="Abera B."/>
            <person name="Abreu J."/>
            <person name="Acer S.C."/>
            <person name="Aftuck L."/>
            <person name="Alexander A."/>
            <person name="An P."/>
            <person name="Anderson E."/>
            <person name="Anderson S."/>
            <person name="Arachi H."/>
            <person name="Azer M."/>
            <person name="Bachantsang P."/>
            <person name="Barry A."/>
            <person name="Bayul T."/>
            <person name="Berlin A."/>
            <person name="Bessette D."/>
            <person name="Bloom T."/>
            <person name="Blye J."/>
            <person name="Boguslavskiy L."/>
            <person name="Bonnet C."/>
            <person name="Boukhgalter B."/>
            <person name="Bourzgui I."/>
            <person name="Brown A."/>
            <person name="Cahill P."/>
            <person name="Channer S."/>
            <person name="Cheshatsang Y."/>
            <person name="Chuda L."/>
            <person name="Citroen M."/>
            <person name="Collymore A."/>
            <person name="Cooke P."/>
            <person name="Costello M."/>
            <person name="D'Aco K."/>
            <person name="Daza R."/>
            <person name="De Haan G."/>
            <person name="DeGray S."/>
            <person name="DeMaso C."/>
            <person name="Dhargay N."/>
            <person name="Dooley K."/>
            <person name="Dooley E."/>
            <person name="Doricent M."/>
            <person name="Dorje P."/>
            <person name="Dorjee K."/>
            <person name="Dupes A."/>
            <person name="Elong R."/>
            <person name="Falk J."/>
            <person name="Farina A."/>
            <person name="Faro S."/>
            <person name="Ferguson D."/>
            <person name="Fisher S."/>
            <person name="Foley C.D."/>
            <person name="Franke A."/>
            <person name="Friedrich D."/>
            <person name="Gadbois L."/>
            <person name="Gearin G."/>
            <person name="Gearin C.R."/>
            <person name="Giannoukos G."/>
            <person name="Goode T."/>
            <person name="Graham J."/>
            <person name="Grandbois E."/>
            <person name="Grewal S."/>
            <person name="Gyaltsen K."/>
            <person name="Hafez N."/>
            <person name="Hagos B."/>
            <person name="Hall J."/>
            <person name="Henson C."/>
            <person name="Hollinger A."/>
            <person name="Honan T."/>
            <person name="Huard M.D."/>
            <person name="Hughes L."/>
            <person name="Hurhula B."/>
            <person name="Husby M.E."/>
            <person name="Kamat A."/>
            <person name="Kanga B."/>
            <person name="Kashin S."/>
            <person name="Khazanovich D."/>
            <person name="Kisner P."/>
            <person name="Lance K."/>
            <person name="Lara M."/>
            <person name="Lee W."/>
            <person name="Lennon N."/>
            <person name="Letendre F."/>
            <person name="LeVine R."/>
            <person name="Lipovsky A."/>
            <person name="Liu X."/>
            <person name="Liu J."/>
            <person name="Liu S."/>
            <person name="Lokyitsang T."/>
            <person name="Lokyitsang Y."/>
            <person name="Lubonja R."/>
            <person name="Lui A."/>
            <person name="MacDonald P."/>
            <person name="Magnisalis V."/>
            <person name="Maru K."/>
            <person name="Matthews C."/>
            <person name="McCusker W."/>
            <person name="McDonough S."/>
            <person name="Mehta T."/>
            <person name="Meldrim J."/>
            <person name="Meneus L."/>
            <person name="Mihai O."/>
            <person name="Mihalev A."/>
            <person name="Mihova T."/>
            <person name="Mittelman R."/>
            <person name="Mlenga V."/>
            <person name="Montmayeur A."/>
            <person name="Mulrain L."/>
            <person name="Navidi A."/>
            <person name="Naylor J."/>
            <person name="Negash T."/>
            <person name="Nguyen T."/>
            <person name="Nguyen N."/>
            <person name="Nicol R."/>
            <person name="Norbu C."/>
            <person name="Norbu N."/>
            <person name="Novod N."/>
            <person name="O'Neill B."/>
            <person name="Osman S."/>
            <person name="Markiewicz E."/>
            <person name="Oyono O.L."/>
            <person name="Patti C."/>
            <person name="Phunkhang P."/>
            <person name="Pierre F."/>
            <person name="Priest M."/>
            <person name="Raghuraman S."/>
            <person name="Rege F."/>
            <person name="Reyes R."/>
            <person name="Rise C."/>
            <person name="Rogov P."/>
            <person name="Ross K."/>
            <person name="Ryan E."/>
            <person name="Settipalli S."/>
            <person name="Shea T."/>
            <person name="Sherpa N."/>
            <person name="Shi L."/>
            <person name="Shih D."/>
            <person name="Sparrow T."/>
            <person name="Spaulding J."/>
            <person name="Stalker J."/>
            <person name="Stange-Thomann N."/>
            <person name="Stavropoulos S."/>
            <person name="Stone C."/>
            <person name="Strader C."/>
            <person name="Tesfaye S."/>
            <person name="Thomson T."/>
            <person name="Thoulutsang Y."/>
            <person name="Thoulutsang D."/>
            <person name="Topham K."/>
            <person name="Topping I."/>
            <person name="Tsamla T."/>
            <person name="Vassiliev H."/>
            <person name="Vo A."/>
            <person name="Wangchuk T."/>
            <person name="Wangdi T."/>
            <person name="Weiand M."/>
            <person name="Wilkinson J."/>
            <person name="Wilson A."/>
            <person name="Yadav S."/>
            <person name="Young G."/>
            <person name="Yu Q."/>
            <person name="Zembek L."/>
            <person name="Zhong D."/>
            <person name="Zimmer A."/>
            <person name="Zwirko Z."/>
            <person name="Jaffe D.B."/>
            <person name="Alvarez P."/>
            <person name="Brockman W."/>
            <person name="Butler J."/>
            <person name="Chin C."/>
            <person name="Gnerre S."/>
            <person name="Grabherr M."/>
            <person name="Kleber M."/>
            <person name="Mauceli E."/>
            <person name="MacCallum I."/>
        </authorList>
    </citation>
    <scope>NUCLEOTIDE SEQUENCE [LARGE SCALE GENOMIC DNA]</scope>
    <source>
        <strain evidence="16">Tucson 15287-2541.00</strain>
    </source>
</reference>
<evidence type="ECO:0000256" key="5">
    <source>
        <dbReference type="ARBA" id="ARBA00022946"/>
    </source>
</evidence>
<evidence type="ECO:0000256" key="2">
    <source>
        <dbReference type="ARBA" id="ARBA00004173"/>
    </source>
</evidence>
<accession>B4JX59</accession>
<dbReference type="Proteomes" id="UP000001070">
    <property type="component" value="Unassembled WGS sequence"/>
</dbReference>
<dbReference type="Pfam" id="PF00327">
    <property type="entry name" value="Ribosomal_L30"/>
    <property type="match status" value="1"/>
</dbReference>
<evidence type="ECO:0000256" key="6">
    <source>
        <dbReference type="ARBA" id="ARBA00022980"/>
    </source>
</evidence>
<evidence type="ECO:0000256" key="12">
    <source>
        <dbReference type="ARBA" id="ARBA00035356"/>
    </source>
</evidence>
<comment type="subcellular location">
    <subcellularLocation>
        <location evidence="1">Membrane</location>
        <topology evidence="1">Multi-pass membrane protein</topology>
    </subcellularLocation>
    <subcellularLocation>
        <location evidence="2">Mitochondrion</location>
    </subcellularLocation>
</comment>
<gene>
    <name evidence="15" type="primary">Dgri\GH17886</name>
    <name evidence="15" type="ORF">Dgri_GH17886</name>
</gene>
<keyword evidence="16" id="KW-1185">Reference proteome</keyword>
<evidence type="ECO:0000256" key="7">
    <source>
        <dbReference type="ARBA" id="ARBA00022989"/>
    </source>
</evidence>
<dbReference type="AlphaFoldDB" id="B4JX59"/>
<dbReference type="InterPro" id="IPR002809">
    <property type="entry name" value="EMC3/TMCO1"/>
</dbReference>
<proteinExistence type="inferred from homology"/>
<evidence type="ECO:0000256" key="13">
    <source>
        <dbReference type="SAM" id="Phobius"/>
    </source>
</evidence>
<dbReference type="GO" id="GO:0005743">
    <property type="term" value="C:mitochondrial inner membrane"/>
    <property type="evidence" value="ECO:0007669"/>
    <property type="project" value="UniProtKB-ARBA"/>
</dbReference>
<dbReference type="Gene3D" id="3.30.1390.20">
    <property type="entry name" value="Ribosomal protein L30, ferredoxin-like fold domain"/>
    <property type="match status" value="1"/>
</dbReference>
<keyword evidence="7 13" id="KW-1133">Transmembrane helix</keyword>
<keyword evidence="6" id="KW-0689">Ribosomal protein</keyword>
<comment type="similarity">
    <text evidence="3">Belongs to the universal ribosomal protein uL30 family.</text>
</comment>
<keyword evidence="4 13" id="KW-0812">Transmembrane</keyword>
<evidence type="ECO:0000256" key="3">
    <source>
        <dbReference type="ARBA" id="ARBA00007594"/>
    </source>
</evidence>
<dbReference type="OrthoDB" id="9973389at2759"/>
<dbReference type="FunFam" id="3.30.1390.20:FF:000005">
    <property type="entry name" value="39S ribosomal protein L30, mitochondrial"/>
    <property type="match status" value="1"/>
</dbReference>
<dbReference type="GO" id="GO:0015934">
    <property type="term" value="C:large ribosomal subunit"/>
    <property type="evidence" value="ECO:0007669"/>
    <property type="project" value="InterPro"/>
</dbReference>
<keyword evidence="10" id="KW-0687">Ribonucleoprotein</keyword>
<dbReference type="OMA" id="QELANWE"/>
<dbReference type="GO" id="GO:0006412">
    <property type="term" value="P:translation"/>
    <property type="evidence" value="ECO:0007669"/>
    <property type="project" value="InterPro"/>
</dbReference>
<keyword evidence="8" id="KW-0496">Mitochondrion</keyword>
<dbReference type="CDD" id="cd00355">
    <property type="entry name" value="Ribosomal_L30_like"/>
    <property type="match status" value="1"/>
</dbReference>
<evidence type="ECO:0000256" key="4">
    <source>
        <dbReference type="ARBA" id="ARBA00022692"/>
    </source>
</evidence>
<dbReference type="HOGENOM" id="CLU_115557_0_0_1"/>
<feature type="domain" description="Large ribosomal subunit protein uL30-like ferredoxin-like fold" evidence="14">
    <location>
        <begin position="65"/>
        <end position="116"/>
    </location>
</feature>
<evidence type="ECO:0000259" key="14">
    <source>
        <dbReference type="Pfam" id="PF00327"/>
    </source>
</evidence>
<evidence type="ECO:0000256" key="8">
    <source>
        <dbReference type="ARBA" id="ARBA00023128"/>
    </source>
</evidence>
<dbReference type="SUPFAM" id="SSF55129">
    <property type="entry name" value="Ribosomal protein L30p/L7e"/>
    <property type="match status" value="1"/>
</dbReference>
<name>B4JX59_DROGR</name>
<dbReference type="InterPro" id="IPR016082">
    <property type="entry name" value="Ribosomal_uL30_ferredoxin-like"/>
</dbReference>
<evidence type="ECO:0000256" key="1">
    <source>
        <dbReference type="ARBA" id="ARBA00004141"/>
    </source>
</evidence>
<dbReference type="PANTHER" id="PTHR15892:SF2">
    <property type="entry name" value="LARGE RIBOSOMAL SUBUNIT PROTEIN UL30M"/>
    <property type="match status" value="1"/>
</dbReference>
<dbReference type="PhylomeDB" id="B4JX59"/>
<dbReference type="STRING" id="7222.B4JX59"/>
<sequence length="187" mass="21756">MTELLIDPDIRVWVFLPIVLITFLVGIVRHYVSILISTQKKAEMTQIMDRTPDHQDPPVEPAKLFRVQRIKPVKGNPFWEKRILKDLGLHGKQSDFAVVKNIPENNARLWKIKHLIKVTPVTFPYGEPTANDIKHTILKENGECLVTKDIGPMEMRDAARDAFDQQAKRMDTELLRKDSRLKWLNPW</sequence>
<dbReference type="InterPro" id="IPR036919">
    <property type="entry name" value="Ribo_uL30_ferredoxin-like_sf"/>
</dbReference>